<proteinExistence type="predicted"/>
<keyword evidence="4" id="KW-1185">Reference proteome</keyword>
<organism evidence="3 4">
    <name type="scientific">Roseovarius rhodophyticola</name>
    <dbReference type="NCBI Taxonomy" id="3080827"/>
    <lineage>
        <taxon>Bacteria</taxon>
        <taxon>Pseudomonadati</taxon>
        <taxon>Pseudomonadota</taxon>
        <taxon>Alphaproteobacteria</taxon>
        <taxon>Rhodobacterales</taxon>
        <taxon>Roseobacteraceae</taxon>
        <taxon>Roseovarius</taxon>
    </lineage>
</organism>
<name>A0ABZ2TEP6_9RHOB</name>
<feature type="region of interest" description="Disordered" evidence="1">
    <location>
        <begin position="57"/>
        <end position="111"/>
    </location>
</feature>
<protein>
    <submittedName>
        <fullName evidence="3">Uncharacterized protein</fullName>
    </submittedName>
</protein>
<evidence type="ECO:0000256" key="1">
    <source>
        <dbReference type="SAM" id="MobiDB-lite"/>
    </source>
</evidence>
<dbReference type="Proteomes" id="UP001281305">
    <property type="component" value="Chromosome"/>
</dbReference>
<sequence length="111" mass="12898">MTLRFLGTAFAMSLPILAALTPNSALASDNRDIAGALLGGIALGVIASELLDKDDDRHHRSYNRHHRHEHRKYQSQSYKYGDRHNNRARHHGQRYHKHQPGYHGRYDYDRR</sequence>
<reference evidence="3 4" key="1">
    <citation type="submission" date="2024-02" db="EMBL/GenBank/DDBJ databases">
        <title>Roseovarius strain W115 nov., isolated from a marine algae.</title>
        <authorList>
            <person name="Lee M.W."/>
            <person name="Lee J.K."/>
            <person name="Kim J.M."/>
            <person name="Choi D.G."/>
            <person name="Baek J.H."/>
            <person name="Bayburt H."/>
            <person name="Jung J.J."/>
            <person name="Han D.M."/>
            <person name="Jeon C.O."/>
        </authorList>
    </citation>
    <scope>NUCLEOTIDE SEQUENCE [LARGE SCALE GENOMIC DNA]</scope>
    <source>
        <strain evidence="3 4">W115</strain>
    </source>
</reference>
<feature type="signal peptide" evidence="2">
    <location>
        <begin position="1"/>
        <end position="27"/>
    </location>
</feature>
<dbReference type="RefSeq" id="WP_317054437.1">
    <property type="nucleotide sequence ID" value="NZ_CP146606.1"/>
</dbReference>
<evidence type="ECO:0000313" key="3">
    <source>
        <dbReference type="EMBL" id="WYK17754.1"/>
    </source>
</evidence>
<evidence type="ECO:0000313" key="4">
    <source>
        <dbReference type="Proteomes" id="UP001281305"/>
    </source>
</evidence>
<feature type="chain" id="PRO_5046646008" evidence="2">
    <location>
        <begin position="28"/>
        <end position="111"/>
    </location>
</feature>
<feature type="compositionally biased region" description="Basic residues" evidence="1">
    <location>
        <begin position="86"/>
        <end position="100"/>
    </location>
</feature>
<dbReference type="EMBL" id="CP146606">
    <property type="protein sequence ID" value="WYK17754.1"/>
    <property type="molecule type" value="Genomic_DNA"/>
</dbReference>
<evidence type="ECO:0000256" key="2">
    <source>
        <dbReference type="SAM" id="SignalP"/>
    </source>
</evidence>
<gene>
    <name evidence="3" type="ORF">RZS32_015325</name>
</gene>
<accession>A0ABZ2TEP6</accession>
<feature type="compositionally biased region" description="Basic residues" evidence="1">
    <location>
        <begin position="59"/>
        <end position="73"/>
    </location>
</feature>
<keyword evidence="2" id="KW-0732">Signal</keyword>